<dbReference type="InterPro" id="IPR001304">
    <property type="entry name" value="C-type_lectin-like"/>
</dbReference>
<protein>
    <recommendedName>
        <fullName evidence="3">C-type lectin domain-containing protein</fullName>
    </recommendedName>
</protein>
<dbReference type="InterPro" id="IPR016186">
    <property type="entry name" value="C-type_lectin-like/link_sf"/>
</dbReference>
<evidence type="ECO:0000259" key="3">
    <source>
        <dbReference type="PROSITE" id="PS50041"/>
    </source>
</evidence>
<accession>A0A8C2SQ91</accession>
<dbReference type="AlphaFoldDB" id="A0A8C2SQ91"/>
<dbReference type="PANTHER" id="PTHR46746:SF9">
    <property type="entry name" value="CD209 ANTIGEN-LIKE PROTEIN C-LIKE"/>
    <property type="match status" value="1"/>
</dbReference>
<dbReference type="Pfam" id="PF00059">
    <property type="entry name" value="Lectin_C"/>
    <property type="match status" value="1"/>
</dbReference>
<dbReference type="InterPro" id="IPR051379">
    <property type="entry name" value="C-type_Lectin_Receptor_IMM"/>
</dbReference>
<keyword evidence="5" id="KW-1185">Reference proteome</keyword>
<dbReference type="GeneTree" id="ENSGT01030000234575"/>
<dbReference type="Gene3D" id="3.10.100.10">
    <property type="entry name" value="Mannose-Binding Protein A, subunit A"/>
    <property type="match status" value="1"/>
</dbReference>
<dbReference type="PROSITE" id="PS50041">
    <property type="entry name" value="C_TYPE_LECTIN_2"/>
    <property type="match status" value="1"/>
</dbReference>
<organism evidence="4 5">
    <name type="scientific">Coturnix japonica</name>
    <name type="common">Japanese quail</name>
    <name type="synonym">Coturnix coturnix japonica</name>
    <dbReference type="NCBI Taxonomy" id="93934"/>
    <lineage>
        <taxon>Eukaryota</taxon>
        <taxon>Metazoa</taxon>
        <taxon>Chordata</taxon>
        <taxon>Craniata</taxon>
        <taxon>Vertebrata</taxon>
        <taxon>Euteleostomi</taxon>
        <taxon>Archelosauria</taxon>
        <taxon>Archosauria</taxon>
        <taxon>Dinosauria</taxon>
        <taxon>Saurischia</taxon>
        <taxon>Theropoda</taxon>
        <taxon>Coelurosauria</taxon>
        <taxon>Aves</taxon>
        <taxon>Neognathae</taxon>
        <taxon>Galloanserae</taxon>
        <taxon>Galliformes</taxon>
        <taxon>Phasianidae</taxon>
        <taxon>Perdicinae</taxon>
        <taxon>Coturnix</taxon>
    </lineage>
</organism>
<evidence type="ECO:0000313" key="5">
    <source>
        <dbReference type="Proteomes" id="UP000694412"/>
    </source>
</evidence>
<dbReference type="SUPFAM" id="SSF56436">
    <property type="entry name" value="C-type lectin-like"/>
    <property type="match status" value="1"/>
</dbReference>
<reference evidence="4" key="1">
    <citation type="submission" date="2025-08" db="UniProtKB">
        <authorList>
            <consortium name="Ensembl"/>
        </authorList>
    </citation>
    <scope>IDENTIFICATION</scope>
</reference>
<dbReference type="PANTHER" id="PTHR46746">
    <property type="entry name" value="KILLER CELL LECTIN-LIKE RECEPTOR SUBFAMILY F MEMBER 2"/>
    <property type="match status" value="1"/>
</dbReference>
<evidence type="ECO:0000313" key="4">
    <source>
        <dbReference type="Ensembl" id="ENSCJPP00005002135.1"/>
    </source>
</evidence>
<dbReference type="GO" id="GO:0030246">
    <property type="term" value="F:carbohydrate binding"/>
    <property type="evidence" value="ECO:0007669"/>
    <property type="project" value="UniProtKB-KW"/>
</dbReference>
<name>A0A8C2SQ91_COTJA</name>
<reference evidence="4" key="2">
    <citation type="submission" date="2025-09" db="UniProtKB">
        <authorList>
            <consortium name="Ensembl"/>
        </authorList>
    </citation>
    <scope>IDENTIFICATION</scope>
</reference>
<keyword evidence="1" id="KW-0430">Lectin</keyword>
<dbReference type="SMART" id="SM00034">
    <property type="entry name" value="CLECT"/>
    <property type="match status" value="1"/>
</dbReference>
<dbReference type="Ensembl" id="ENSCJPT00005003821.1">
    <property type="protein sequence ID" value="ENSCJPP00005002135.1"/>
    <property type="gene ID" value="ENSCJPG00005002300.1"/>
</dbReference>
<evidence type="ECO:0000256" key="2">
    <source>
        <dbReference type="ARBA" id="ARBA00023157"/>
    </source>
</evidence>
<dbReference type="InterPro" id="IPR016187">
    <property type="entry name" value="CTDL_fold"/>
</dbReference>
<dbReference type="Proteomes" id="UP000694412">
    <property type="component" value="Unassembled WGS sequence"/>
</dbReference>
<feature type="domain" description="C-type lectin" evidence="3">
    <location>
        <begin position="20"/>
        <end position="95"/>
    </location>
</feature>
<evidence type="ECO:0000256" key="1">
    <source>
        <dbReference type="ARBA" id="ARBA00022734"/>
    </source>
</evidence>
<proteinExistence type="predicted"/>
<keyword evidence="2" id="KW-1015">Disulfide bond</keyword>
<sequence>RDPIRGEGTERKCLAGWKVFEGSCYSFSVEKMNWEDAKEVCEDQGAHLVIVNSDQEQGFLKNNINGSNTYWLGLTDEETEGSWMWINGDTVSVRFGIP</sequence>